<evidence type="ECO:0000313" key="1">
    <source>
        <dbReference type="EMBL" id="VVE21797.1"/>
    </source>
</evidence>
<accession>A0A5E4W9W8</accession>
<name>A0A5E4W9W8_9BURK</name>
<proteinExistence type="predicted"/>
<dbReference type="EMBL" id="CABPSE010000011">
    <property type="protein sequence ID" value="VVE21797.1"/>
    <property type="molecule type" value="Genomic_DNA"/>
</dbReference>
<gene>
    <name evidence="1" type="ORF">PCO31111_03196</name>
</gene>
<keyword evidence="2" id="KW-1185">Reference proteome</keyword>
<sequence length="92" mass="10027">MRCHVHHTHLHPGARLTARDGPMASTDDVVLEFSDGAGSVGQYQSFADGSLVLDVAPYRTVAGAQLPAKRWRLRLTGERDIGCVEKQLDADQ</sequence>
<organism evidence="1 2">
    <name type="scientific">Pandoraea communis</name>
    <dbReference type="NCBI Taxonomy" id="2508297"/>
    <lineage>
        <taxon>Bacteria</taxon>
        <taxon>Pseudomonadati</taxon>
        <taxon>Pseudomonadota</taxon>
        <taxon>Betaproteobacteria</taxon>
        <taxon>Burkholderiales</taxon>
        <taxon>Burkholderiaceae</taxon>
        <taxon>Pandoraea</taxon>
    </lineage>
</organism>
<dbReference type="AlphaFoldDB" id="A0A5E4W9W8"/>
<reference evidence="1 2" key="1">
    <citation type="submission" date="2019-08" db="EMBL/GenBank/DDBJ databases">
        <authorList>
            <person name="Peeters C."/>
        </authorList>
    </citation>
    <scope>NUCLEOTIDE SEQUENCE [LARGE SCALE GENOMIC DNA]</scope>
    <source>
        <strain evidence="1 2">LMG 31111</strain>
    </source>
</reference>
<dbReference type="Proteomes" id="UP000383971">
    <property type="component" value="Unassembled WGS sequence"/>
</dbReference>
<evidence type="ECO:0000313" key="2">
    <source>
        <dbReference type="Proteomes" id="UP000383971"/>
    </source>
</evidence>
<protein>
    <submittedName>
        <fullName evidence="1">Uncharacterized protein</fullName>
    </submittedName>
</protein>